<evidence type="ECO:0000313" key="3">
    <source>
        <dbReference type="Proteomes" id="UP000242715"/>
    </source>
</evidence>
<dbReference type="AlphaFoldDB" id="A0A2Z6N6U6"/>
<evidence type="ECO:0000256" key="1">
    <source>
        <dbReference type="ARBA" id="ARBA00023002"/>
    </source>
</evidence>
<dbReference type="GO" id="GO:0016491">
    <property type="term" value="F:oxidoreductase activity"/>
    <property type="evidence" value="ECO:0007669"/>
    <property type="project" value="UniProtKB-KW"/>
</dbReference>
<reference evidence="3" key="1">
    <citation type="journal article" date="2017" name="Front. Plant Sci.">
        <title>Climate Clever Clovers: New Paradigm to Reduce the Environmental Footprint of Ruminants by Breeding Low Methanogenic Forages Utilizing Haplotype Variation.</title>
        <authorList>
            <person name="Kaur P."/>
            <person name="Appels R."/>
            <person name="Bayer P.E."/>
            <person name="Keeble-Gagnere G."/>
            <person name="Wang J."/>
            <person name="Hirakawa H."/>
            <person name="Shirasawa K."/>
            <person name="Vercoe P."/>
            <person name="Stefanova K."/>
            <person name="Durmic Z."/>
            <person name="Nichols P."/>
            <person name="Revell C."/>
            <person name="Isobe S.N."/>
            <person name="Edwards D."/>
            <person name="Erskine W."/>
        </authorList>
    </citation>
    <scope>NUCLEOTIDE SEQUENCE [LARGE SCALE GENOMIC DNA]</scope>
    <source>
        <strain evidence="3">cv. Daliak</strain>
    </source>
</reference>
<dbReference type="EMBL" id="DF973686">
    <property type="protein sequence ID" value="GAU37733.1"/>
    <property type="molecule type" value="Genomic_DNA"/>
</dbReference>
<evidence type="ECO:0000313" key="2">
    <source>
        <dbReference type="EMBL" id="GAU37733.1"/>
    </source>
</evidence>
<dbReference type="PANTHER" id="PTHR47378">
    <property type="entry name" value="DIVINYL CHLOROPHYLLIDE A 8-VINYL-REDUCTASE, CHLOROPLASTIC"/>
    <property type="match status" value="1"/>
</dbReference>
<keyword evidence="1" id="KW-0560">Oxidoreductase</keyword>
<dbReference type="InterPro" id="IPR044201">
    <property type="entry name" value="DVR-like"/>
</dbReference>
<proteinExistence type="predicted"/>
<accession>A0A2Z6N6U6</accession>
<protein>
    <submittedName>
        <fullName evidence="2">Uncharacterized protein</fullName>
    </submittedName>
</protein>
<dbReference type="PANTHER" id="PTHR47378:SF1">
    <property type="entry name" value="DIVINYL CHLOROPHYLLIDE A 8-VINYL-REDUCTASE, CHLOROPLASTIC"/>
    <property type="match status" value="1"/>
</dbReference>
<gene>
    <name evidence="2" type="ORF">TSUD_382260</name>
</gene>
<name>A0A2Z6N6U6_TRISU</name>
<keyword evidence="3" id="KW-1185">Reference proteome</keyword>
<dbReference type="OrthoDB" id="419598at2759"/>
<sequence>MFVEKWMKMNDLVMFLFFQKLMMEIKDSCDQDEDAAEYGKIGRYYAAESMLILDPDTGEYSDEMTPSYGNDMLLGCSGKG</sequence>
<organism evidence="2 3">
    <name type="scientific">Trifolium subterraneum</name>
    <name type="common">Subterranean clover</name>
    <dbReference type="NCBI Taxonomy" id="3900"/>
    <lineage>
        <taxon>Eukaryota</taxon>
        <taxon>Viridiplantae</taxon>
        <taxon>Streptophyta</taxon>
        <taxon>Embryophyta</taxon>
        <taxon>Tracheophyta</taxon>
        <taxon>Spermatophyta</taxon>
        <taxon>Magnoliopsida</taxon>
        <taxon>eudicotyledons</taxon>
        <taxon>Gunneridae</taxon>
        <taxon>Pentapetalae</taxon>
        <taxon>rosids</taxon>
        <taxon>fabids</taxon>
        <taxon>Fabales</taxon>
        <taxon>Fabaceae</taxon>
        <taxon>Papilionoideae</taxon>
        <taxon>50 kb inversion clade</taxon>
        <taxon>NPAAA clade</taxon>
        <taxon>Hologalegina</taxon>
        <taxon>IRL clade</taxon>
        <taxon>Trifolieae</taxon>
        <taxon>Trifolium</taxon>
    </lineage>
</organism>
<dbReference type="Proteomes" id="UP000242715">
    <property type="component" value="Unassembled WGS sequence"/>
</dbReference>